<dbReference type="Proteomes" id="UP001553715">
    <property type="component" value="Unassembled WGS sequence"/>
</dbReference>
<keyword evidence="5" id="KW-0460">Magnesium</keyword>
<dbReference type="SUPFAM" id="SSF56655">
    <property type="entry name" value="Carbohydrate phosphatase"/>
    <property type="match status" value="1"/>
</dbReference>
<organism evidence="6 7">
    <name type="scientific">Microbacterium profundi</name>
    <dbReference type="NCBI Taxonomy" id="450380"/>
    <lineage>
        <taxon>Bacteria</taxon>
        <taxon>Bacillati</taxon>
        <taxon>Actinomycetota</taxon>
        <taxon>Actinomycetes</taxon>
        <taxon>Micrococcales</taxon>
        <taxon>Microbacteriaceae</taxon>
        <taxon>Microbacterium</taxon>
    </lineage>
</organism>
<dbReference type="PROSITE" id="PS00629">
    <property type="entry name" value="IMP_1"/>
    <property type="match status" value="1"/>
</dbReference>
<comment type="caution">
    <text evidence="6">The sequence shown here is derived from an EMBL/GenBank/DDBJ whole genome shotgun (WGS) entry which is preliminary data.</text>
</comment>
<evidence type="ECO:0000313" key="7">
    <source>
        <dbReference type="Proteomes" id="UP001553715"/>
    </source>
</evidence>
<keyword evidence="3" id="KW-0479">Metal-binding</keyword>
<dbReference type="Gene3D" id="3.40.190.80">
    <property type="match status" value="1"/>
</dbReference>
<evidence type="ECO:0000313" key="6">
    <source>
        <dbReference type="EMBL" id="MEW1976616.1"/>
    </source>
</evidence>
<dbReference type="InterPro" id="IPR000760">
    <property type="entry name" value="Inositol_monophosphatase-like"/>
</dbReference>
<dbReference type="PRINTS" id="PR00377">
    <property type="entry name" value="IMPHPHTASES"/>
</dbReference>
<dbReference type="Gene3D" id="3.30.540.10">
    <property type="entry name" value="Fructose-1,6-Bisphosphatase, subunit A, domain 1"/>
    <property type="match status" value="1"/>
</dbReference>
<evidence type="ECO:0000256" key="3">
    <source>
        <dbReference type="ARBA" id="ARBA00022723"/>
    </source>
</evidence>
<protein>
    <recommendedName>
        <fullName evidence="2">inositol-phosphate phosphatase</fullName>
        <ecNumber evidence="2">3.1.3.25</ecNumber>
    </recommendedName>
</protein>
<dbReference type="EC" id="3.1.3.25" evidence="2"/>
<evidence type="ECO:0000256" key="1">
    <source>
        <dbReference type="ARBA" id="ARBA00001033"/>
    </source>
</evidence>
<dbReference type="InterPro" id="IPR020583">
    <property type="entry name" value="Inositol_monoP_metal-BS"/>
</dbReference>
<evidence type="ECO:0000256" key="4">
    <source>
        <dbReference type="ARBA" id="ARBA00022801"/>
    </source>
</evidence>
<keyword evidence="4" id="KW-0378">Hydrolase</keyword>
<dbReference type="RefSeq" id="WP_366233468.1">
    <property type="nucleotide sequence ID" value="NZ_JBFBMH010000038.1"/>
</dbReference>
<name>A0ABV3LLH5_9MICO</name>
<dbReference type="PROSITE" id="PS00630">
    <property type="entry name" value="IMP_2"/>
    <property type="match status" value="1"/>
</dbReference>
<keyword evidence="7" id="KW-1185">Reference proteome</keyword>
<dbReference type="Pfam" id="PF00459">
    <property type="entry name" value="Inositol_P"/>
    <property type="match status" value="1"/>
</dbReference>
<gene>
    <name evidence="6" type="ORF">AB0301_16300</name>
</gene>
<dbReference type="EMBL" id="JBFBMH010000038">
    <property type="protein sequence ID" value="MEW1976616.1"/>
    <property type="molecule type" value="Genomic_DNA"/>
</dbReference>
<reference evidence="6 7" key="1">
    <citation type="submission" date="2024-06" db="EMBL/GenBank/DDBJ databases">
        <title>The Natural Products Discovery Center: Release of the First 8490 Sequenced Strains for Exploring Actinobacteria Biosynthetic Diversity.</title>
        <authorList>
            <person name="Kalkreuter E."/>
            <person name="Kautsar S.A."/>
            <person name="Yang D."/>
            <person name="Bader C.D."/>
            <person name="Teijaro C.N."/>
            <person name="Fluegel L."/>
            <person name="Davis C.M."/>
            <person name="Simpson J.R."/>
            <person name="Lauterbach L."/>
            <person name="Steele A.D."/>
            <person name="Gui C."/>
            <person name="Meng S."/>
            <person name="Li G."/>
            <person name="Viehrig K."/>
            <person name="Ye F."/>
            <person name="Su P."/>
            <person name="Kiefer A.F."/>
            <person name="Nichols A."/>
            <person name="Cepeda A.J."/>
            <person name="Yan W."/>
            <person name="Fan B."/>
            <person name="Jiang Y."/>
            <person name="Adhikari A."/>
            <person name="Zheng C.-J."/>
            <person name="Schuster L."/>
            <person name="Cowan T.M."/>
            <person name="Smanski M.J."/>
            <person name="Chevrette M.G."/>
            <person name="De Carvalho L.P.S."/>
            <person name="Shen B."/>
        </authorList>
    </citation>
    <scope>NUCLEOTIDE SEQUENCE [LARGE SCALE GENOMIC DNA]</scope>
    <source>
        <strain evidence="6 7">NPDC077434</strain>
    </source>
</reference>
<evidence type="ECO:0000256" key="5">
    <source>
        <dbReference type="ARBA" id="ARBA00022842"/>
    </source>
</evidence>
<dbReference type="PANTHER" id="PTHR20854:SF4">
    <property type="entry name" value="INOSITOL-1-MONOPHOSPHATASE-RELATED"/>
    <property type="match status" value="1"/>
</dbReference>
<sequence length="264" mass="28307">MTKSTPTPREFRTLAIEAARLGSAALSHGQATRDAISKRIPGDVVTEMDRAVELRIREHLSDRRPNDRIVGEELADSGSGATGFEWFIDPIDGTSNFVHGLALHCTSVAVYDSERERWVAGAIAVHSDEAVYAAAAGDGAQKMLADGTVIALDATPAPGNPRLLGVGLSYDPDVRARQLDDISARMSDYDDMRSLGTAAFALCLVAEGVFASFVETDLFVYDWAAGALIAEESGAVVERPRGLGRGPIIAHGRRSGEDRDARRR</sequence>
<evidence type="ECO:0000256" key="2">
    <source>
        <dbReference type="ARBA" id="ARBA00013106"/>
    </source>
</evidence>
<dbReference type="PANTHER" id="PTHR20854">
    <property type="entry name" value="INOSITOL MONOPHOSPHATASE"/>
    <property type="match status" value="1"/>
</dbReference>
<dbReference type="InterPro" id="IPR020550">
    <property type="entry name" value="Inositol_monophosphatase_CS"/>
</dbReference>
<accession>A0ABV3LLH5</accession>
<proteinExistence type="predicted"/>
<comment type="catalytic activity">
    <reaction evidence="1">
        <text>a myo-inositol phosphate + H2O = myo-inositol + phosphate</text>
        <dbReference type="Rhea" id="RHEA:24056"/>
        <dbReference type="ChEBI" id="CHEBI:15377"/>
        <dbReference type="ChEBI" id="CHEBI:17268"/>
        <dbReference type="ChEBI" id="CHEBI:43474"/>
        <dbReference type="ChEBI" id="CHEBI:84139"/>
        <dbReference type="EC" id="3.1.3.25"/>
    </reaction>
</comment>